<evidence type="ECO:0000313" key="2">
    <source>
        <dbReference type="Proteomes" id="UP000326198"/>
    </source>
</evidence>
<dbReference type="Pfam" id="PF04229">
    <property type="entry name" value="GrpB"/>
    <property type="match status" value="1"/>
</dbReference>
<evidence type="ECO:0000313" key="1">
    <source>
        <dbReference type="EMBL" id="KAE8371446.1"/>
    </source>
</evidence>
<keyword evidence="2" id="KW-1185">Reference proteome</keyword>
<organism evidence="1 2">
    <name type="scientific">Aspergillus bertholletiae</name>
    <dbReference type="NCBI Taxonomy" id="1226010"/>
    <lineage>
        <taxon>Eukaryota</taxon>
        <taxon>Fungi</taxon>
        <taxon>Dikarya</taxon>
        <taxon>Ascomycota</taxon>
        <taxon>Pezizomycotina</taxon>
        <taxon>Eurotiomycetes</taxon>
        <taxon>Eurotiomycetidae</taxon>
        <taxon>Eurotiales</taxon>
        <taxon>Aspergillaceae</taxon>
        <taxon>Aspergillus</taxon>
        <taxon>Aspergillus subgen. Circumdati</taxon>
    </lineage>
</organism>
<dbReference type="SUPFAM" id="SSF81301">
    <property type="entry name" value="Nucleotidyltransferase"/>
    <property type="match status" value="1"/>
</dbReference>
<dbReference type="PANTHER" id="PTHR34822">
    <property type="entry name" value="GRPB DOMAIN PROTEIN (AFU_ORTHOLOGUE AFUA_1G01530)"/>
    <property type="match status" value="1"/>
</dbReference>
<dbReference type="Proteomes" id="UP000326198">
    <property type="component" value="Unassembled WGS sequence"/>
</dbReference>
<dbReference type="InterPro" id="IPR043519">
    <property type="entry name" value="NT_sf"/>
</dbReference>
<proteinExistence type="predicted"/>
<accession>A0A5N7AQ68</accession>
<dbReference type="EMBL" id="ML736426">
    <property type="protein sequence ID" value="KAE8371446.1"/>
    <property type="molecule type" value="Genomic_DNA"/>
</dbReference>
<name>A0A5N7AQ68_9EURO</name>
<dbReference type="InterPro" id="IPR007344">
    <property type="entry name" value="GrpB/CoaE"/>
</dbReference>
<dbReference type="GO" id="GO:0016301">
    <property type="term" value="F:kinase activity"/>
    <property type="evidence" value="ECO:0007669"/>
    <property type="project" value="UniProtKB-KW"/>
</dbReference>
<reference evidence="1 2" key="1">
    <citation type="submission" date="2019-04" db="EMBL/GenBank/DDBJ databases">
        <title>Friends and foes A comparative genomics studyof 23 Aspergillus species from section Flavi.</title>
        <authorList>
            <consortium name="DOE Joint Genome Institute"/>
            <person name="Kjaerbolling I."/>
            <person name="Vesth T."/>
            <person name="Frisvad J.C."/>
            <person name="Nybo J.L."/>
            <person name="Theobald S."/>
            <person name="Kildgaard S."/>
            <person name="Isbrandt T."/>
            <person name="Kuo A."/>
            <person name="Sato A."/>
            <person name="Lyhne E.K."/>
            <person name="Kogle M.E."/>
            <person name="Wiebenga A."/>
            <person name="Kun R.S."/>
            <person name="Lubbers R.J."/>
            <person name="Makela M.R."/>
            <person name="Barry K."/>
            <person name="Chovatia M."/>
            <person name="Clum A."/>
            <person name="Daum C."/>
            <person name="Haridas S."/>
            <person name="He G."/>
            <person name="LaButti K."/>
            <person name="Lipzen A."/>
            <person name="Mondo S."/>
            <person name="Riley R."/>
            <person name="Salamov A."/>
            <person name="Simmons B.A."/>
            <person name="Magnuson J.K."/>
            <person name="Henrissat B."/>
            <person name="Mortensen U.H."/>
            <person name="Larsen T.O."/>
            <person name="Devries R.P."/>
            <person name="Grigoriev I.V."/>
            <person name="Machida M."/>
            <person name="Baker S.E."/>
            <person name="Andersen M.R."/>
        </authorList>
    </citation>
    <scope>NUCLEOTIDE SEQUENCE [LARGE SCALE GENOMIC DNA]</scope>
    <source>
        <strain evidence="1 2">IBT 29228</strain>
    </source>
</reference>
<sequence length="204" mass="23132">MSSTSEITDLSQKPADVEFVSTRPQKLIEIVEPDPTWPASFAIIERRVADALGDRLVSIQHVGSTSVPGLPAKAIIDVDVVVADPTAEDTYVPALEAAGFQFLIREPGWYEHRFFGFTEPYANIHVFGPDCPELVRHRLFRDWLRTHEDDRRRYVDTKRQAAAASRLAGETVMEYNSRKQSVIFDILRKAFKEHGYLNELDSAE</sequence>
<dbReference type="PANTHER" id="PTHR34822:SF1">
    <property type="entry name" value="GRPB FAMILY PROTEIN"/>
    <property type="match status" value="1"/>
</dbReference>
<dbReference type="Gene3D" id="3.30.460.10">
    <property type="entry name" value="Beta Polymerase, domain 2"/>
    <property type="match status" value="1"/>
</dbReference>
<keyword evidence="1" id="KW-0808">Transferase</keyword>
<keyword evidence="1" id="KW-0418">Kinase</keyword>
<protein>
    <submittedName>
        <fullName evidence="1">Grpb/dephospho-CoA kinase</fullName>
    </submittedName>
</protein>
<dbReference type="OrthoDB" id="630895at2759"/>
<dbReference type="AlphaFoldDB" id="A0A5N7AQ68"/>
<gene>
    <name evidence="1" type="ORF">BDV26DRAFT_129790</name>
</gene>